<evidence type="ECO:0000256" key="6">
    <source>
        <dbReference type="ARBA" id="ARBA00022840"/>
    </source>
</evidence>
<comment type="catalytic activity">
    <reaction evidence="8">
        <text>L-seryl-[protein] + ATP = O-phospho-L-seryl-[protein] + ADP + H(+)</text>
        <dbReference type="Rhea" id="RHEA:17989"/>
        <dbReference type="Rhea" id="RHEA-COMP:9863"/>
        <dbReference type="Rhea" id="RHEA-COMP:11604"/>
        <dbReference type="ChEBI" id="CHEBI:15378"/>
        <dbReference type="ChEBI" id="CHEBI:29999"/>
        <dbReference type="ChEBI" id="CHEBI:30616"/>
        <dbReference type="ChEBI" id="CHEBI:83421"/>
        <dbReference type="ChEBI" id="CHEBI:456216"/>
        <dbReference type="EC" id="2.7.11.1"/>
    </reaction>
</comment>
<dbReference type="FunFam" id="3.30.200.20:FF:000035">
    <property type="entry name" value="Serine/threonine protein kinase Stk1"/>
    <property type="match status" value="1"/>
</dbReference>
<dbReference type="Pfam" id="PF03793">
    <property type="entry name" value="PASTA"/>
    <property type="match status" value="1"/>
</dbReference>
<evidence type="ECO:0000256" key="5">
    <source>
        <dbReference type="ARBA" id="ARBA00022777"/>
    </source>
</evidence>
<keyword evidence="6 9" id="KW-0067">ATP-binding</keyword>
<keyword evidence="2" id="KW-0723">Serine/threonine-protein kinase</keyword>
<dbReference type="InterPro" id="IPR008271">
    <property type="entry name" value="Ser/Thr_kinase_AS"/>
</dbReference>
<keyword evidence="15" id="KW-1185">Reference proteome</keyword>
<evidence type="ECO:0000256" key="7">
    <source>
        <dbReference type="ARBA" id="ARBA00047899"/>
    </source>
</evidence>
<evidence type="ECO:0000256" key="4">
    <source>
        <dbReference type="ARBA" id="ARBA00022741"/>
    </source>
</evidence>
<evidence type="ECO:0000259" key="13">
    <source>
        <dbReference type="PROSITE" id="PS51178"/>
    </source>
</evidence>
<dbReference type="InterPro" id="IPR017441">
    <property type="entry name" value="Protein_kinase_ATP_BS"/>
</dbReference>
<keyword evidence="5 14" id="KW-0418">Kinase</keyword>
<dbReference type="Gene3D" id="3.30.10.20">
    <property type="match status" value="1"/>
</dbReference>
<dbReference type="Gene3D" id="3.30.200.20">
    <property type="entry name" value="Phosphorylase Kinase, domain 1"/>
    <property type="match status" value="1"/>
</dbReference>
<dbReference type="AlphaFoldDB" id="A0A918M3P6"/>
<dbReference type="PANTHER" id="PTHR43289:SF34">
    <property type="entry name" value="SERINE_THREONINE-PROTEIN KINASE YBDM-RELATED"/>
    <property type="match status" value="1"/>
</dbReference>
<keyword evidence="11" id="KW-0812">Transmembrane</keyword>
<feature type="transmembrane region" description="Helical" evidence="11">
    <location>
        <begin position="514"/>
        <end position="535"/>
    </location>
</feature>
<keyword evidence="3" id="KW-0808">Transferase</keyword>
<evidence type="ECO:0000259" key="12">
    <source>
        <dbReference type="PROSITE" id="PS50011"/>
    </source>
</evidence>
<dbReference type="SUPFAM" id="SSF56112">
    <property type="entry name" value="Protein kinase-like (PK-like)"/>
    <property type="match status" value="1"/>
</dbReference>
<gene>
    <name evidence="14" type="primary">pksC</name>
    <name evidence="14" type="ORF">GCM10010274_13580</name>
</gene>
<dbReference type="InterPro" id="IPR011009">
    <property type="entry name" value="Kinase-like_dom_sf"/>
</dbReference>
<comment type="caution">
    <text evidence="14">The sequence shown here is derived from an EMBL/GenBank/DDBJ whole genome shotgun (WGS) entry which is preliminary data.</text>
</comment>
<protein>
    <recommendedName>
        <fullName evidence="1">non-specific serine/threonine protein kinase</fullName>
        <ecNumber evidence="1">2.7.11.1</ecNumber>
    </recommendedName>
</protein>
<feature type="region of interest" description="Disordered" evidence="10">
    <location>
        <begin position="430"/>
        <end position="508"/>
    </location>
</feature>
<accession>A0A918M3P6</accession>
<dbReference type="SMART" id="SM00740">
    <property type="entry name" value="PASTA"/>
    <property type="match status" value="1"/>
</dbReference>
<dbReference type="GO" id="GO:0004674">
    <property type="term" value="F:protein serine/threonine kinase activity"/>
    <property type="evidence" value="ECO:0007669"/>
    <property type="project" value="UniProtKB-KW"/>
</dbReference>
<dbReference type="Pfam" id="PF00069">
    <property type="entry name" value="Pkinase"/>
    <property type="match status" value="1"/>
</dbReference>
<dbReference type="GO" id="GO:0045717">
    <property type="term" value="P:negative regulation of fatty acid biosynthetic process"/>
    <property type="evidence" value="ECO:0007669"/>
    <property type="project" value="UniProtKB-ARBA"/>
</dbReference>
<feature type="compositionally biased region" description="Polar residues" evidence="10">
    <location>
        <begin position="441"/>
        <end position="456"/>
    </location>
</feature>
<keyword evidence="11" id="KW-0472">Membrane</keyword>
<dbReference type="PROSITE" id="PS00108">
    <property type="entry name" value="PROTEIN_KINASE_ST"/>
    <property type="match status" value="1"/>
</dbReference>
<feature type="domain" description="PASTA" evidence="13">
    <location>
        <begin position="586"/>
        <end position="653"/>
    </location>
</feature>
<organism evidence="14 15">
    <name type="scientific">Streptomyces lavendofoliae</name>
    <dbReference type="NCBI Taxonomy" id="67314"/>
    <lineage>
        <taxon>Bacteria</taxon>
        <taxon>Bacillati</taxon>
        <taxon>Actinomycetota</taxon>
        <taxon>Actinomycetes</taxon>
        <taxon>Kitasatosporales</taxon>
        <taxon>Streptomycetaceae</taxon>
        <taxon>Streptomyces</taxon>
    </lineage>
</organism>
<dbReference type="Proteomes" id="UP000636661">
    <property type="component" value="Unassembled WGS sequence"/>
</dbReference>
<evidence type="ECO:0000256" key="2">
    <source>
        <dbReference type="ARBA" id="ARBA00022527"/>
    </source>
</evidence>
<dbReference type="InterPro" id="IPR000719">
    <property type="entry name" value="Prot_kinase_dom"/>
</dbReference>
<dbReference type="Gene3D" id="1.10.510.10">
    <property type="entry name" value="Transferase(Phosphotransferase) domain 1"/>
    <property type="match status" value="1"/>
</dbReference>
<evidence type="ECO:0000256" key="3">
    <source>
        <dbReference type="ARBA" id="ARBA00022679"/>
    </source>
</evidence>
<evidence type="ECO:0000256" key="9">
    <source>
        <dbReference type="PROSITE-ProRule" id="PRU10141"/>
    </source>
</evidence>
<sequence length="658" mass="69720">MPSVLAVVSVRLLCACGVPPCLKGYYVTSRYSLRAPPRFEIDRPSNRFPVRLCKSPAGSMAVRYGSGNTSETLPVRTVTERAPGLTCHCPRADLARKNRITAIHRGHHGRARTGEQDMSQDGAQGRYAGGSVAGGRYQLRDLLGEGGMASVYLAYDSALDRQVAIKTLHTELGREQSFRERFRREAQAVAKLQHTNIVSVFDTGEDDLGGSLMPYIVMEYVEGQPLGSVLQADIQAHGAMPADKALKVTADVLAALETSHEMGLVHRDIKPGNVMMTKRGVVKVMDFGIARAMQSGVTSMTQTGMVVGTPQYLSPEQALGRGVDARSDLYSVGIMLFQLLTGRIPFDADSPLAIAYAHVQEEPAAPSSINRSITPAMDALVARALKKNPNERFPSAAAMRDECLRLLSAGQGQTGAPVIVQGAPHANSGSGVGSAVFPPVDNTTPAPGPQSVQTPYQPYGTPAPTPSYGYPQQPQPQSAALYQTPAPPAYASPAHTTHTASGSPVPSGGGRSNMPVIVGAIAVALLAIGGLIAALSMREDEKDPGTQAGGGASQSAEEPQAGHKPPERHRTMETTKCTDAPEDTDDPAKVRAPSFTYKDVISVKSCIQAAGWKYTIKETDDPQFAEDQVISQFPTEGTAVVPGNQTFELTVATGDPGQ</sequence>
<feature type="compositionally biased region" description="Basic and acidic residues" evidence="10">
    <location>
        <begin position="560"/>
        <end position="573"/>
    </location>
</feature>
<dbReference type="SMART" id="SM00220">
    <property type="entry name" value="S_TKc"/>
    <property type="match status" value="1"/>
</dbReference>
<evidence type="ECO:0000256" key="11">
    <source>
        <dbReference type="SAM" id="Phobius"/>
    </source>
</evidence>
<dbReference type="EMBL" id="BMTP01000003">
    <property type="protein sequence ID" value="GGU28122.1"/>
    <property type="molecule type" value="Genomic_DNA"/>
</dbReference>
<dbReference type="PANTHER" id="PTHR43289">
    <property type="entry name" value="MITOGEN-ACTIVATED PROTEIN KINASE KINASE KINASE 20-RELATED"/>
    <property type="match status" value="1"/>
</dbReference>
<feature type="binding site" evidence="9">
    <location>
        <position position="166"/>
    </location>
    <ligand>
        <name>ATP</name>
        <dbReference type="ChEBI" id="CHEBI:30616"/>
    </ligand>
</feature>
<keyword evidence="11" id="KW-1133">Transmembrane helix</keyword>
<evidence type="ECO:0000313" key="14">
    <source>
        <dbReference type="EMBL" id="GGU28122.1"/>
    </source>
</evidence>
<reference evidence="14" key="1">
    <citation type="journal article" date="2014" name="Int. J. Syst. Evol. Microbiol.">
        <title>Complete genome sequence of Corynebacterium casei LMG S-19264T (=DSM 44701T), isolated from a smear-ripened cheese.</title>
        <authorList>
            <consortium name="US DOE Joint Genome Institute (JGI-PGF)"/>
            <person name="Walter F."/>
            <person name="Albersmeier A."/>
            <person name="Kalinowski J."/>
            <person name="Ruckert C."/>
        </authorList>
    </citation>
    <scope>NUCLEOTIDE SEQUENCE</scope>
    <source>
        <strain evidence="14">JCM 4391</strain>
    </source>
</reference>
<dbReference type="PROSITE" id="PS00107">
    <property type="entry name" value="PROTEIN_KINASE_ATP"/>
    <property type="match status" value="1"/>
</dbReference>
<name>A0A918M3P6_9ACTN</name>
<evidence type="ECO:0000256" key="10">
    <source>
        <dbReference type="SAM" id="MobiDB-lite"/>
    </source>
</evidence>
<dbReference type="InterPro" id="IPR005543">
    <property type="entry name" value="PASTA_dom"/>
</dbReference>
<evidence type="ECO:0000256" key="8">
    <source>
        <dbReference type="ARBA" id="ARBA00048679"/>
    </source>
</evidence>
<keyword evidence="4 9" id="KW-0547">Nucleotide-binding</keyword>
<feature type="region of interest" description="Disordered" evidence="10">
    <location>
        <begin position="105"/>
        <end position="127"/>
    </location>
</feature>
<dbReference type="PROSITE" id="PS50011">
    <property type="entry name" value="PROTEIN_KINASE_DOM"/>
    <property type="match status" value="1"/>
</dbReference>
<evidence type="ECO:0000256" key="1">
    <source>
        <dbReference type="ARBA" id="ARBA00012513"/>
    </source>
</evidence>
<evidence type="ECO:0000313" key="15">
    <source>
        <dbReference type="Proteomes" id="UP000636661"/>
    </source>
</evidence>
<dbReference type="PROSITE" id="PS51178">
    <property type="entry name" value="PASTA"/>
    <property type="match status" value="1"/>
</dbReference>
<dbReference type="GO" id="GO:0005524">
    <property type="term" value="F:ATP binding"/>
    <property type="evidence" value="ECO:0007669"/>
    <property type="project" value="UniProtKB-UniRule"/>
</dbReference>
<proteinExistence type="predicted"/>
<feature type="domain" description="Protein kinase" evidence="12">
    <location>
        <begin position="137"/>
        <end position="404"/>
    </location>
</feature>
<feature type="region of interest" description="Disordered" evidence="10">
    <location>
        <begin position="539"/>
        <end position="590"/>
    </location>
</feature>
<reference evidence="14" key="2">
    <citation type="submission" date="2020-09" db="EMBL/GenBank/DDBJ databases">
        <authorList>
            <person name="Sun Q."/>
            <person name="Ohkuma M."/>
        </authorList>
    </citation>
    <scope>NUCLEOTIDE SEQUENCE</scope>
    <source>
        <strain evidence="14">JCM 4391</strain>
    </source>
</reference>
<dbReference type="CDD" id="cd14014">
    <property type="entry name" value="STKc_PknB_like"/>
    <property type="match status" value="1"/>
</dbReference>
<dbReference type="FunFam" id="1.10.510.10:FF:000021">
    <property type="entry name" value="Serine/threonine protein kinase"/>
    <property type="match status" value="1"/>
</dbReference>
<dbReference type="EC" id="2.7.11.1" evidence="1"/>
<comment type="catalytic activity">
    <reaction evidence="7">
        <text>L-threonyl-[protein] + ATP = O-phospho-L-threonyl-[protein] + ADP + H(+)</text>
        <dbReference type="Rhea" id="RHEA:46608"/>
        <dbReference type="Rhea" id="RHEA-COMP:11060"/>
        <dbReference type="Rhea" id="RHEA-COMP:11605"/>
        <dbReference type="ChEBI" id="CHEBI:15378"/>
        <dbReference type="ChEBI" id="CHEBI:30013"/>
        <dbReference type="ChEBI" id="CHEBI:30616"/>
        <dbReference type="ChEBI" id="CHEBI:61977"/>
        <dbReference type="ChEBI" id="CHEBI:456216"/>
        <dbReference type="EC" id="2.7.11.1"/>
    </reaction>
</comment>